<reference evidence="2 3" key="1">
    <citation type="journal article" date="2020" name="ISME J.">
        <title>Uncovering the hidden diversity of litter-decomposition mechanisms in mushroom-forming fungi.</title>
        <authorList>
            <person name="Floudas D."/>
            <person name="Bentzer J."/>
            <person name="Ahren D."/>
            <person name="Johansson T."/>
            <person name="Persson P."/>
            <person name="Tunlid A."/>
        </authorList>
    </citation>
    <scope>NUCLEOTIDE SEQUENCE [LARGE SCALE GENOMIC DNA]</scope>
    <source>
        <strain evidence="2 3">CBS 291.85</strain>
    </source>
</reference>
<name>A0A8H5GNT4_9AGAR</name>
<dbReference type="EMBL" id="JAACJM010000015">
    <property type="protein sequence ID" value="KAF5368416.1"/>
    <property type="molecule type" value="Genomic_DNA"/>
</dbReference>
<evidence type="ECO:0000313" key="3">
    <source>
        <dbReference type="Proteomes" id="UP000559256"/>
    </source>
</evidence>
<evidence type="ECO:0000256" key="1">
    <source>
        <dbReference type="SAM" id="MobiDB-lite"/>
    </source>
</evidence>
<dbReference type="OrthoDB" id="10251254at2759"/>
<accession>A0A8H5GNT4</accession>
<protein>
    <submittedName>
        <fullName evidence="2">Uncharacterized protein</fullName>
    </submittedName>
</protein>
<evidence type="ECO:0000313" key="2">
    <source>
        <dbReference type="EMBL" id="KAF5368416.1"/>
    </source>
</evidence>
<comment type="caution">
    <text evidence="2">The sequence shown here is derived from an EMBL/GenBank/DDBJ whole genome shotgun (WGS) entry which is preliminary data.</text>
</comment>
<organism evidence="2 3">
    <name type="scientific">Tetrapyrgos nigripes</name>
    <dbReference type="NCBI Taxonomy" id="182062"/>
    <lineage>
        <taxon>Eukaryota</taxon>
        <taxon>Fungi</taxon>
        <taxon>Dikarya</taxon>
        <taxon>Basidiomycota</taxon>
        <taxon>Agaricomycotina</taxon>
        <taxon>Agaricomycetes</taxon>
        <taxon>Agaricomycetidae</taxon>
        <taxon>Agaricales</taxon>
        <taxon>Marasmiineae</taxon>
        <taxon>Marasmiaceae</taxon>
        <taxon>Tetrapyrgos</taxon>
    </lineage>
</organism>
<proteinExistence type="predicted"/>
<keyword evidence="3" id="KW-1185">Reference proteome</keyword>
<feature type="region of interest" description="Disordered" evidence="1">
    <location>
        <begin position="157"/>
        <end position="176"/>
    </location>
</feature>
<gene>
    <name evidence="2" type="ORF">D9758_002305</name>
</gene>
<dbReference type="Proteomes" id="UP000559256">
    <property type="component" value="Unassembled WGS sequence"/>
</dbReference>
<dbReference type="AlphaFoldDB" id="A0A8H5GNT4"/>
<sequence length="176" mass="18838">MSSIATPTLALKRSVHFPEILAKSTPRKSSMVYPRVAQNRAIQDRKGSYDLCWQFEKLSVAASLPDICQLESGESDRPSICSFENATSKPVEVTTLKSPKIPSTPFASPRICSSFTPPHLNSLRSQLVKSVNKGVYCSSPLLGSNFAPPMAGLSTDSLTSDSYVSGSSSSSGSESE</sequence>